<name>A0ABR3ZCH8_9PEZI</name>
<feature type="compositionally biased region" description="Polar residues" evidence="1">
    <location>
        <begin position="197"/>
        <end position="213"/>
    </location>
</feature>
<organism evidence="3 4">
    <name type="scientific">Ceratocystis pirilliformis</name>
    <dbReference type="NCBI Taxonomy" id="259994"/>
    <lineage>
        <taxon>Eukaryota</taxon>
        <taxon>Fungi</taxon>
        <taxon>Dikarya</taxon>
        <taxon>Ascomycota</taxon>
        <taxon>Pezizomycotina</taxon>
        <taxon>Sordariomycetes</taxon>
        <taxon>Hypocreomycetidae</taxon>
        <taxon>Microascales</taxon>
        <taxon>Ceratocystidaceae</taxon>
        <taxon>Ceratocystis</taxon>
    </lineage>
</organism>
<dbReference type="Proteomes" id="UP001583280">
    <property type="component" value="Unassembled WGS sequence"/>
</dbReference>
<keyword evidence="2" id="KW-0472">Membrane</keyword>
<feature type="region of interest" description="Disordered" evidence="1">
    <location>
        <begin position="115"/>
        <end position="229"/>
    </location>
</feature>
<evidence type="ECO:0000313" key="3">
    <source>
        <dbReference type="EMBL" id="KAL1897523.1"/>
    </source>
</evidence>
<keyword evidence="2" id="KW-1133">Transmembrane helix</keyword>
<protein>
    <recommendedName>
        <fullName evidence="5">Maintenance of telomere capping protein 1</fullName>
    </recommendedName>
</protein>
<evidence type="ECO:0000313" key="4">
    <source>
        <dbReference type="Proteomes" id="UP001583280"/>
    </source>
</evidence>
<feature type="region of interest" description="Disordered" evidence="1">
    <location>
        <begin position="437"/>
        <end position="466"/>
    </location>
</feature>
<dbReference type="EMBL" id="JAWDJO010000044">
    <property type="protein sequence ID" value="KAL1897523.1"/>
    <property type="molecule type" value="Genomic_DNA"/>
</dbReference>
<keyword evidence="4" id="KW-1185">Reference proteome</keyword>
<accession>A0ABR3ZCH8</accession>
<gene>
    <name evidence="3" type="ORF">Cpir12675_002311</name>
</gene>
<reference evidence="3 4" key="1">
    <citation type="journal article" date="2024" name="IMA Fungus">
        <title>IMA Genome - F19 : A genome assembly and annotation guide to empower mycologists, including annotated draft genome sequences of Ceratocystis pirilliformis, Diaporthe australafricana, Fusarium ophioides, Paecilomyces lecythidis, and Sporothrix stenoceras.</title>
        <authorList>
            <person name="Aylward J."/>
            <person name="Wilson A.M."/>
            <person name="Visagie C.M."/>
            <person name="Spraker J."/>
            <person name="Barnes I."/>
            <person name="Buitendag C."/>
            <person name="Ceriani C."/>
            <person name="Del Mar Angel L."/>
            <person name="du Plessis D."/>
            <person name="Fuchs T."/>
            <person name="Gasser K."/>
            <person name="Kramer D."/>
            <person name="Li W."/>
            <person name="Munsamy K."/>
            <person name="Piso A."/>
            <person name="Price J.L."/>
            <person name="Sonnekus B."/>
            <person name="Thomas C."/>
            <person name="van der Nest A."/>
            <person name="van Dijk A."/>
            <person name="van Heerden A."/>
            <person name="van Vuuren N."/>
            <person name="Yilmaz N."/>
            <person name="Duong T.A."/>
            <person name="van der Merwe N.A."/>
            <person name="Wingfield M.J."/>
            <person name="Wingfield B.D."/>
        </authorList>
    </citation>
    <scope>NUCLEOTIDE SEQUENCE [LARGE SCALE GENOMIC DNA]</scope>
    <source>
        <strain evidence="3 4">CMW 12675</strain>
    </source>
</reference>
<comment type="caution">
    <text evidence="3">The sequence shown here is derived from an EMBL/GenBank/DDBJ whole genome shotgun (WGS) entry which is preliminary data.</text>
</comment>
<feature type="compositionally biased region" description="Basic and acidic residues" evidence="1">
    <location>
        <begin position="445"/>
        <end position="466"/>
    </location>
</feature>
<feature type="compositionally biased region" description="Basic and acidic residues" evidence="1">
    <location>
        <begin position="154"/>
        <end position="175"/>
    </location>
</feature>
<keyword evidence="2" id="KW-0812">Transmembrane</keyword>
<feature type="transmembrane region" description="Helical" evidence="2">
    <location>
        <begin position="388"/>
        <end position="412"/>
    </location>
</feature>
<proteinExistence type="predicted"/>
<evidence type="ECO:0000256" key="2">
    <source>
        <dbReference type="SAM" id="Phobius"/>
    </source>
</evidence>
<evidence type="ECO:0000256" key="1">
    <source>
        <dbReference type="SAM" id="MobiDB-lite"/>
    </source>
</evidence>
<feature type="compositionally biased region" description="Polar residues" evidence="1">
    <location>
        <begin position="138"/>
        <end position="151"/>
    </location>
</feature>
<evidence type="ECO:0008006" key="5">
    <source>
        <dbReference type="Google" id="ProtNLM"/>
    </source>
</evidence>
<sequence length="466" mass="49981">MLEYFAFQKFKKAKADKAAKEAAAAGTVKESFEAGVTTDVGDGADIEAVDGNGKGKAPAVTSTDEANITTILEATQKTTNDKHMEQSNSGDLTLVLRKDDESFFRSIIDWDALLSGSNDDEASRPPLPPRPSDKGDQESTMSVESTNSTKHPSAKKEKDTEGGGNKEKEKEKGNERSAPGRINRLSAFLRRDHSKSNSDTSTPATVPETSTKVSPPDTEVSAPAKMQSQVQSEAKELAHVLDELDLSARNNRTFSMSAESAALVHKFSLVLQDLLNGVPTAVDDIKALVEDRDGTLARSYDRLPSPLKKLVASMPAKVTDKLGPEVAVAAAKSQGVALEAVEGAAGELVVKEAAKKIFTSLSLTELVTNPAIIVDMLKAIMGALKTRWPAFIGTNAVLSVALFLLLSVLWYCHKRGREVRLEKEEVARNEIDAEGDVEITAKTQPESEAKMDAGTEAAKAETEART</sequence>